<dbReference type="RefSeq" id="WP_250565857.1">
    <property type="nucleotide sequence ID" value="NZ_QXHD01000004.1"/>
</dbReference>
<gene>
    <name evidence="1" type="ORF">DXZ20_20755</name>
</gene>
<feature type="non-terminal residue" evidence="1">
    <location>
        <position position="1"/>
    </location>
</feature>
<evidence type="ECO:0000313" key="1">
    <source>
        <dbReference type="EMBL" id="NEZ58030.1"/>
    </source>
</evidence>
<accession>A0A6M0RQ88</accession>
<keyword evidence="2" id="KW-1185">Reference proteome</keyword>
<reference evidence="1 2" key="1">
    <citation type="journal article" date="2020" name="Microb. Ecol.">
        <title>Ecogenomics of the Marine Benthic Filamentous Cyanobacterium Adonisia.</title>
        <authorList>
            <person name="Walter J.M."/>
            <person name="Coutinho F.H."/>
            <person name="Leomil L."/>
            <person name="Hargreaves P.I."/>
            <person name="Campeao M.E."/>
            <person name="Vieira V.V."/>
            <person name="Silva B.S."/>
            <person name="Fistarol G.O."/>
            <person name="Salomon P.S."/>
            <person name="Sawabe T."/>
            <person name="Mino S."/>
            <person name="Hosokawa M."/>
            <person name="Miyashita H."/>
            <person name="Maruyama F."/>
            <person name="van Verk M.C."/>
            <person name="Dutilh B.E."/>
            <person name="Thompson C.C."/>
            <person name="Thompson F.L."/>
        </authorList>
    </citation>
    <scope>NUCLEOTIDE SEQUENCE [LARGE SCALE GENOMIC DNA]</scope>
    <source>
        <strain evidence="1 2">CCMR0081</strain>
    </source>
</reference>
<comment type="caution">
    <text evidence="1">The sequence shown here is derived from an EMBL/GenBank/DDBJ whole genome shotgun (WGS) entry which is preliminary data.</text>
</comment>
<sequence>SRRYGDPAYGQLSQRCAEEIRQGADDEAEMGVFHDLYQPQRETNLRVRLDEYLRFSLEAGIFYIT</sequence>
<protein>
    <submittedName>
        <fullName evidence="1">Uncharacterized protein</fullName>
    </submittedName>
</protein>
<dbReference type="EMBL" id="QXHD01000004">
    <property type="protein sequence ID" value="NEZ58030.1"/>
    <property type="molecule type" value="Genomic_DNA"/>
</dbReference>
<evidence type="ECO:0000313" key="2">
    <source>
        <dbReference type="Proteomes" id="UP000481033"/>
    </source>
</evidence>
<dbReference type="Proteomes" id="UP000481033">
    <property type="component" value="Unassembled WGS sequence"/>
</dbReference>
<name>A0A6M0RQ88_9CYAN</name>
<organism evidence="1 2">
    <name type="scientific">Adonisia turfae CCMR0081</name>
    <dbReference type="NCBI Taxonomy" id="2292702"/>
    <lineage>
        <taxon>Bacteria</taxon>
        <taxon>Bacillati</taxon>
        <taxon>Cyanobacteriota</taxon>
        <taxon>Adonisia</taxon>
        <taxon>Adonisia turfae</taxon>
    </lineage>
</organism>
<proteinExistence type="predicted"/>
<dbReference type="AlphaFoldDB" id="A0A6M0RQ88"/>